<dbReference type="EMBL" id="BAABCK010000021">
    <property type="protein sequence ID" value="GAA3723375.1"/>
    <property type="molecule type" value="Genomic_DNA"/>
</dbReference>
<keyword evidence="1" id="KW-0812">Transmembrane</keyword>
<keyword evidence="3" id="KW-1185">Reference proteome</keyword>
<dbReference type="Pfam" id="PF10779">
    <property type="entry name" value="XhlA"/>
    <property type="match status" value="1"/>
</dbReference>
<dbReference type="RefSeq" id="WP_344702392.1">
    <property type="nucleotide sequence ID" value="NZ_BAABCK010000021.1"/>
</dbReference>
<dbReference type="InterPro" id="IPR019715">
    <property type="entry name" value="Haemolysin_XhlA"/>
</dbReference>
<dbReference type="Proteomes" id="UP001500920">
    <property type="component" value="Unassembled WGS sequence"/>
</dbReference>
<feature type="transmembrane region" description="Helical" evidence="1">
    <location>
        <begin position="63"/>
        <end position="84"/>
    </location>
</feature>
<protein>
    <recommendedName>
        <fullName evidence="4">Holin</fullName>
    </recommendedName>
</protein>
<accession>A0ABP7ETF8</accession>
<gene>
    <name evidence="2" type="ORF">GCM10022378_11890</name>
</gene>
<proteinExistence type="predicted"/>
<evidence type="ECO:0000256" key="1">
    <source>
        <dbReference type="SAM" id="Phobius"/>
    </source>
</evidence>
<reference evidence="3" key="1">
    <citation type="journal article" date="2019" name="Int. J. Syst. Evol. Microbiol.">
        <title>The Global Catalogue of Microorganisms (GCM) 10K type strain sequencing project: providing services to taxonomists for standard genome sequencing and annotation.</title>
        <authorList>
            <consortium name="The Broad Institute Genomics Platform"/>
            <consortium name="The Broad Institute Genome Sequencing Center for Infectious Disease"/>
            <person name="Wu L."/>
            <person name="Ma J."/>
        </authorList>
    </citation>
    <scope>NUCLEOTIDE SEQUENCE [LARGE SCALE GENOMIC DNA]</scope>
    <source>
        <strain evidence="3">JCM 16981</strain>
    </source>
</reference>
<keyword evidence="1" id="KW-1133">Transmembrane helix</keyword>
<evidence type="ECO:0000313" key="2">
    <source>
        <dbReference type="EMBL" id="GAA3723375.1"/>
    </source>
</evidence>
<evidence type="ECO:0008006" key="4">
    <source>
        <dbReference type="Google" id="ProtNLM"/>
    </source>
</evidence>
<organism evidence="2 3">
    <name type="scientific">Salinicoccus jeotgali</name>
    <dbReference type="NCBI Taxonomy" id="381634"/>
    <lineage>
        <taxon>Bacteria</taxon>
        <taxon>Bacillati</taxon>
        <taxon>Bacillota</taxon>
        <taxon>Bacilli</taxon>
        <taxon>Bacillales</taxon>
        <taxon>Staphylococcaceae</taxon>
        <taxon>Salinicoccus</taxon>
    </lineage>
</organism>
<sequence length="85" mass="9657">MPVDEKDIAIKIFDRLGQIDGKLSGLEQIRERADEAYDKSNKAFDMCQHNEKKVKELKLTLKWAAGFAAGILVPFIIFVLGFIFI</sequence>
<keyword evidence="1" id="KW-0472">Membrane</keyword>
<evidence type="ECO:0000313" key="3">
    <source>
        <dbReference type="Proteomes" id="UP001500920"/>
    </source>
</evidence>
<name>A0ABP7ETF8_9STAP</name>
<comment type="caution">
    <text evidence="2">The sequence shown here is derived from an EMBL/GenBank/DDBJ whole genome shotgun (WGS) entry which is preliminary data.</text>
</comment>